<protein>
    <submittedName>
        <fullName evidence="2">Putative Ribonuclease</fullName>
    </submittedName>
</protein>
<dbReference type="RefSeq" id="WP_157722301.1">
    <property type="nucleotide sequence ID" value="NZ_FLSL01000093.1"/>
</dbReference>
<sequence length="279" mass="32161">MFFDKVSIALRGYTEVVIAALVLLAPFAVSSKCASKSCAHGVKGDFSYYTIAAFHYPGICAVRSYSSWRSFSRDRVCDYRFYARYRRMPLVLHGLWPESRTGQLMYCSVSDCCGCHVADSELLKSVPGLSRYVFEDIKGATPFFVDFIHRHQWYKHGTCDVFDPDAFFENSILALHELSRLFSKLPNLEGARVSYNEVLEMIQHQRSRNRRLASLFNLDNISLRCVKSRRRGLPVLVEVWAKIPKNFSKFSFSSLPRIPYTNGMLYPRECPRLFYISSM</sequence>
<gene>
    <name evidence="2" type="ORF">Ark11_1256</name>
</gene>
<evidence type="ECO:0000313" key="2">
    <source>
        <dbReference type="EMBL" id="CUT18062.1"/>
    </source>
</evidence>
<dbReference type="EMBL" id="LN906597">
    <property type="protein sequence ID" value="CUT18062.1"/>
    <property type="molecule type" value="Genomic_DNA"/>
</dbReference>
<keyword evidence="1" id="KW-1133">Transmembrane helix</keyword>
<feature type="transmembrane region" description="Helical" evidence="1">
    <location>
        <begin position="12"/>
        <end position="29"/>
    </location>
</feature>
<keyword evidence="3" id="KW-1185">Reference proteome</keyword>
<dbReference type="GO" id="GO:0033897">
    <property type="term" value="F:ribonuclease T2 activity"/>
    <property type="evidence" value="ECO:0007669"/>
    <property type="project" value="InterPro"/>
</dbReference>
<keyword evidence="1" id="KW-0812">Transmembrane</keyword>
<name>A0A0S4M2Z6_9BURK</name>
<dbReference type="Proteomes" id="UP000198651">
    <property type="component" value="Chromosome I"/>
</dbReference>
<dbReference type="AlphaFoldDB" id="A0A0S4M2Z6"/>
<keyword evidence="1" id="KW-0472">Membrane</keyword>
<dbReference type="SUPFAM" id="SSF55895">
    <property type="entry name" value="Ribonuclease Rh-like"/>
    <property type="match status" value="1"/>
</dbReference>
<dbReference type="GO" id="GO:0003723">
    <property type="term" value="F:RNA binding"/>
    <property type="evidence" value="ECO:0007669"/>
    <property type="project" value="InterPro"/>
</dbReference>
<evidence type="ECO:0000313" key="3">
    <source>
        <dbReference type="Proteomes" id="UP000198651"/>
    </source>
</evidence>
<evidence type="ECO:0000256" key="1">
    <source>
        <dbReference type="SAM" id="Phobius"/>
    </source>
</evidence>
<reference evidence="3" key="1">
    <citation type="submission" date="2015-11" db="EMBL/GenBank/DDBJ databases">
        <authorList>
            <person name="Seth-Smith H.M.B."/>
        </authorList>
    </citation>
    <scope>NUCLEOTIDE SEQUENCE [LARGE SCALE GENOMIC DNA]</scope>
    <source>
        <strain evidence="3">2013Ark11</strain>
    </source>
</reference>
<accession>A0A0S4M2Z6</accession>
<dbReference type="OrthoDB" id="4720638at2"/>
<dbReference type="STRING" id="1561003.Ark11_1256"/>
<dbReference type="Gene3D" id="3.90.730.10">
    <property type="entry name" value="Ribonuclease T2-like"/>
    <property type="match status" value="1"/>
</dbReference>
<proteinExistence type="predicted"/>
<dbReference type="InterPro" id="IPR036430">
    <property type="entry name" value="RNase_T2-like_sf"/>
</dbReference>
<organism evidence="2 3">
    <name type="scientific">Candidatus Ichthyocystis hellenicum</name>
    <dbReference type="NCBI Taxonomy" id="1561003"/>
    <lineage>
        <taxon>Bacteria</taxon>
        <taxon>Pseudomonadati</taxon>
        <taxon>Pseudomonadota</taxon>
        <taxon>Betaproteobacteria</taxon>
        <taxon>Burkholderiales</taxon>
        <taxon>Candidatus Ichthyocystis</taxon>
    </lineage>
</organism>